<proteinExistence type="predicted"/>
<dbReference type="EMBL" id="FNXT01001032">
    <property type="protein sequence ID" value="SZX71172.1"/>
    <property type="molecule type" value="Genomic_DNA"/>
</dbReference>
<feature type="region of interest" description="Disordered" evidence="1">
    <location>
        <begin position="16"/>
        <end position="46"/>
    </location>
</feature>
<protein>
    <submittedName>
        <fullName evidence="2">Uncharacterized protein</fullName>
    </submittedName>
</protein>
<sequence length="98" mass="10548">MHGHATACRPASSSLLVAAAAQQQQQQQPQQQPPPQQQPLRRPVCRPGLPMALQDWQRLCRCDPHCCMPRSSSSSQCAVYGPPELAATAPLPTALDAP</sequence>
<keyword evidence="3" id="KW-1185">Reference proteome</keyword>
<reference evidence="2 3" key="1">
    <citation type="submission" date="2016-10" db="EMBL/GenBank/DDBJ databases">
        <authorList>
            <person name="Cai Z."/>
        </authorList>
    </citation>
    <scope>NUCLEOTIDE SEQUENCE [LARGE SCALE GENOMIC DNA]</scope>
</reference>
<evidence type="ECO:0000313" key="2">
    <source>
        <dbReference type="EMBL" id="SZX71172.1"/>
    </source>
</evidence>
<dbReference type="Proteomes" id="UP000256970">
    <property type="component" value="Unassembled WGS sequence"/>
</dbReference>
<evidence type="ECO:0000256" key="1">
    <source>
        <dbReference type="SAM" id="MobiDB-lite"/>
    </source>
</evidence>
<accession>A0A383W238</accession>
<gene>
    <name evidence="2" type="ORF">BQ4739_LOCUS11310</name>
</gene>
<evidence type="ECO:0000313" key="3">
    <source>
        <dbReference type="Proteomes" id="UP000256970"/>
    </source>
</evidence>
<organism evidence="2 3">
    <name type="scientific">Tetradesmus obliquus</name>
    <name type="common">Green alga</name>
    <name type="synonym">Acutodesmus obliquus</name>
    <dbReference type="NCBI Taxonomy" id="3088"/>
    <lineage>
        <taxon>Eukaryota</taxon>
        <taxon>Viridiplantae</taxon>
        <taxon>Chlorophyta</taxon>
        <taxon>core chlorophytes</taxon>
        <taxon>Chlorophyceae</taxon>
        <taxon>CS clade</taxon>
        <taxon>Sphaeropleales</taxon>
        <taxon>Scenedesmaceae</taxon>
        <taxon>Tetradesmus</taxon>
    </lineage>
</organism>
<name>A0A383W238_TETOB</name>
<feature type="compositionally biased region" description="Low complexity" evidence="1">
    <location>
        <begin position="18"/>
        <end position="30"/>
    </location>
</feature>
<dbReference type="AlphaFoldDB" id="A0A383W238"/>